<dbReference type="CDD" id="cd00082">
    <property type="entry name" value="HisKA"/>
    <property type="match status" value="1"/>
</dbReference>
<evidence type="ECO:0000256" key="5">
    <source>
        <dbReference type="ARBA" id="ARBA00022777"/>
    </source>
</evidence>
<dbReference type="InterPro" id="IPR036097">
    <property type="entry name" value="HisK_dim/P_sf"/>
</dbReference>
<dbReference type="SMART" id="SM00091">
    <property type="entry name" value="PAS"/>
    <property type="match status" value="6"/>
</dbReference>
<dbReference type="InterPro" id="IPR035965">
    <property type="entry name" value="PAS-like_dom_sf"/>
</dbReference>
<dbReference type="SMART" id="SM00086">
    <property type="entry name" value="PAC"/>
    <property type="match status" value="5"/>
</dbReference>
<evidence type="ECO:0000259" key="9">
    <source>
        <dbReference type="PROSITE" id="PS50113"/>
    </source>
</evidence>
<dbReference type="PRINTS" id="PR00344">
    <property type="entry name" value="BCTRLSENSOR"/>
</dbReference>
<dbReference type="GO" id="GO:0006355">
    <property type="term" value="P:regulation of DNA-templated transcription"/>
    <property type="evidence" value="ECO:0007669"/>
    <property type="project" value="InterPro"/>
</dbReference>
<evidence type="ECO:0000256" key="2">
    <source>
        <dbReference type="ARBA" id="ARBA00012438"/>
    </source>
</evidence>
<dbReference type="CDD" id="cd00130">
    <property type="entry name" value="PAS"/>
    <property type="match status" value="6"/>
</dbReference>
<dbReference type="SMART" id="SM00388">
    <property type="entry name" value="HisKA"/>
    <property type="match status" value="1"/>
</dbReference>
<feature type="domain" description="PAC" evidence="9">
    <location>
        <begin position="347"/>
        <end position="398"/>
    </location>
</feature>
<evidence type="ECO:0000313" key="11">
    <source>
        <dbReference type="Proteomes" id="UP000061382"/>
    </source>
</evidence>
<dbReference type="PROSITE" id="PS50113">
    <property type="entry name" value="PAC"/>
    <property type="match status" value="2"/>
</dbReference>
<feature type="domain" description="PAC" evidence="9">
    <location>
        <begin position="710"/>
        <end position="763"/>
    </location>
</feature>
<dbReference type="EC" id="2.7.13.3" evidence="2"/>
<keyword evidence="4" id="KW-0808">Transferase</keyword>
<dbReference type="Pfam" id="PF02518">
    <property type="entry name" value="HATPase_c"/>
    <property type="match status" value="1"/>
</dbReference>
<dbReference type="InterPro" id="IPR052162">
    <property type="entry name" value="Sensor_kinase/Photoreceptor"/>
</dbReference>
<dbReference type="PATRIC" id="fig|512763.3.peg.3448"/>
<evidence type="ECO:0000256" key="1">
    <source>
        <dbReference type="ARBA" id="ARBA00000085"/>
    </source>
</evidence>
<feature type="domain" description="Histidine kinase" evidence="7">
    <location>
        <begin position="781"/>
        <end position="992"/>
    </location>
</feature>
<feature type="coiled-coil region" evidence="6">
    <location>
        <begin position="132"/>
        <end position="159"/>
    </location>
</feature>
<accession>A0A0P0C5E4</accession>
<dbReference type="InterPro" id="IPR036890">
    <property type="entry name" value="HATPase_C_sf"/>
</dbReference>
<evidence type="ECO:0000259" key="7">
    <source>
        <dbReference type="PROSITE" id="PS50109"/>
    </source>
</evidence>
<dbReference type="STRING" id="512763.DC20_15685"/>
<evidence type="ECO:0000256" key="6">
    <source>
        <dbReference type="SAM" id="Coils"/>
    </source>
</evidence>
<dbReference type="Gene3D" id="3.30.565.10">
    <property type="entry name" value="Histidine kinase-like ATPase, C-terminal domain"/>
    <property type="match status" value="1"/>
</dbReference>
<dbReference type="InterPro" id="IPR013655">
    <property type="entry name" value="PAS_fold_3"/>
</dbReference>
<evidence type="ECO:0000256" key="4">
    <source>
        <dbReference type="ARBA" id="ARBA00022679"/>
    </source>
</evidence>
<organism evidence="10 11">
    <name type="scientific">Rufibacter tibetensis</name>
    <dbReference type="NCBI Taxonomy" id="512763"/>
    <lineage>
        <taxon>Bacteria</taxon>
        <taxon>Pseudomonadati</taxon>
        <taxon>Bacteroidota</taxon>
        <taxon>Cytophagia</taxon>
        <taxon>Cytophagales</taxon>
        <taxon>Hymenobacteraceae</taxon>
        <taxon>Rufibacter</taxon>
    </lineage>
</organism>
<keyword evidence="5" id="KW-0418">Kinase</keyword>
<dbReference type="InterPro" id="IPR000014">
    <property type="entry name" value="PAS"/>
</dbReference>
<dbReference type="InterPro" id="IPR004358">
    <property type="entry name" value="Sig_transdc_His_kin-like_C"/>
</dbReference>
<dbReference type="PANTHER" id="PTHR43304:SF1">
    <property type="entry name" value="PAC DOMAIN-CONTAINING PROTEIN"/>
    <property type="match status" value="1"/>
</dbReference>
<evidence type="ECO:0000313" key="10">
    <source>
        <dbReference type="EMBL" id="ALJ00148.1"/>
    </source>
</evidence>
<dbReference type="SUPFAM" id="SSF47384">
    <property type="entry name" value="Homodimeric domain of signal transducing histidine kinase"/>
    <property type="match status" value="1"/>
</dbReference>
<feature type="domain" description="PAS" evidence="8">
    <location>
        <begin position="152"/>
        <end position="207"/>
    </location>
</feature>
<reference evidence="10 11" key="1">
    <citation type="submission" date="2015-08" db="EMBL/GenBank/DDBJ databases">
        <title>Complete genome sequence of Rufibacter tibetensis strain 1351t, a radiation-resistant bacterium from tibet plateau.</title>
        <authorList>
            <person name="Dai J."/>
        </authorList>
    </citation>
    <scope>NUCLEOTIDE SEQUENCE [LARGE SCALE GENOMIC DNA]</scope>
    <source>
        <strain evidence="10 11">1351</strain>
    </source>
</reference>
<dbReference type="Pfam" id="PF08447">
    <property type="entry name" value="PAS_3"/>
    <property type="match status" value="2"/>
</dbReference>
<dbReference type="SUPFAM" id="SSF55785">
    <property type="entry name" value="PYP-like sensor domain (PAS domain)"/>
    <property type="match status" value="6"/>
</dbReference>
<feature type="domain" description="PAS" evidence="8">
    <location>
        <begin position="399"/>
        <end position="469"/>
    </location>
</feature>
<dbReference type="Gene3D" id="1.10.287.130">
    <property type="match status" value="1"/>
</dbReference>
<dbReference type="Pfam" id="PF13426">
    <property type="entry name" value="PAS_9"/>
    <property type="match status" value="2"/>
</dbReference>
<keyword evidence="3" id="KW-0597">Phosphoprotein</keyword>
<feature type="domain" description="PAS" evidence="8">
    <location>
        <begin position="636"/>
        <end position="707"/>
    </location>
</feature>
<keyword evidence="11" id="KW-1185">Reference proteome</keyword>
<sequence length="992" mass="113038">MNHRLLEPEGVDLPEPTPSAVNFEMMYALAEYSHEPKLLLWPNGEILFVNQAMCQLVGHSKEFLLQEGRKVLVDRADTRWEPAIQERENVGFFRGELNILHRDGYVLPVELDSRLLYISDGTSFVSVHIRDLRAEKRDKQKIEKQQKQLESALHDLSLVLDSTADLICTFSLDGHLLHINKACFSILGYTPEEMIGKHYRNFIHPEDIPDTEGDTLQVVQKYSTINFRNRYLHKDGTVIYFSWSSSLIKEEKKVYCIARNISQEIASEEKHHENENRLQALLQEGYDMICVLNKEGTYSFVSGSVKQVLGYESEELTGANAFDFIHPEDIPHVLVNFDQVLLGDIVQTKPFRFVSKTGEWRWIETKGVNCFHNPAISGIIINSRDITHRLEAQFQLEQSEKLYKALFENNPDSVFSLNKNGVFTSVNAATVACSGYSEEQLLQMNFVQLLHPDWVKETEGEFSRALAGESKTTETEILTALGERLSLSITKVPIIVNDEVLGIHVIAKDITKAKQQQRLLENTAKRLNTILESINDAFFTLDKDWCFSYVNHEFEKAMGVSNAELLGRDIRVVYSANDYEIFYSSFSRAILLQHPAHFEVFSENLNRWLDVSAYPSEEGLAVFIRAIDARKKVEAELKKLSLVASKTVNSVYITDDEGHIEWVNEGFTRVTGYTLEEVIGRRPGDFLAGPDTDQKKVSRIREKLHYNRPFVQEVQNRSKKGEVYWSKLDITPILDDQNGGGKKFIVIETVITEQKKAEEERAKLTDELLRRNRNLEQFTYIVSHNLRSPVANILGLTSLLTTKGSAELQEGITERLNQTAQNLDSIIRDLNEMLNLQAGMLDAKDHFQLSEVVNQVLQVLPIDSFEKVEVNLNGIQEIISIRSYVSSIISNLLTNAIKYKNPDKPLRVCIKAELHQDDMVCLSVTDNGLGINLEKEGKNLFGMYKRFHFHVSGRGLGLYLVKTQAEALGGYVKVESKPNQGSTFKVWIKNYS</sequence>
<dbReference type="SMART" id="SM00387">
    <property type="entry name" value="HATPase_c"/>
    <property type="match status" value="1"/>
</dbReference>
<dbReference type="NCBIfam" id="TIGR00229">
    <property type="entry name" value="sensory_box"/>
    <property type="match status" value="6"/>
</dbReference>
<dbReference type="InterPro" id="IPR003594">
    <property type="entry name" value="HATPase_dom"/>
</dbReference>
<gene>
    <name evidence="10" type="ORF">DC20_15685</name>
</gene>
<keyword evidence="6" id="KW-0175">Coiled coil</keyword>
<feature type="domain" description="PAS" evidence="8">
    <location>
        <begin position="523"/>
        <end position="593"/>
    </location>
</feature>
<dbReference type="InterPro" id="IPR001610">
    <property type="entry name" value="PAC"/>
</dbReference>
<dbReference type="KEGG" id="rti:DC20_15685"/>
<dbReference type="InterPro" id="IPR003661">
    <property type="entry name" value="HisK_dim/P_dom"/>
</dbReference>
<comment type="catalytic activity">
    <reaction evidence="1">
        <text>ATP + protein L-histidine = ADP + protein N-phospho-L-histidine.</text>
        <dbReference type="EC" id="2.7.13.3"/>
    </reaction>
</comment>
<proteinExistence type="predicted"/>
<feature type="coiled-coil region" evidence="6">
    <location>
        <begin position="747"/>
        <end position="774"/>
    </location>
</feature>
<dbReference type="Proteomes" id="UP000061382">
    <property type="component" value="Chromosome"/>
</dbReference>
<dbReference type="GO" id="GO:0000155">
    <property type="term" value="F:phosphorelay sensor kinase activity"/>
    <property type="evidence" value="ECO:0007669"/>
    <property type="project" value="InterPro"/>
</dbReference>
<dbReference type="RefSeq" id="WP_062544694.1">
    <property type="nucleotide sequence ID" value="NZ_CP012643.1"/>
</dbReference>
<dbReference type="InterPro" id="IPR000700">
    <property type="entry name" value="PAS-assoc_C"/>
</dbReference>
<dbReference type="Pfam" id="PF00989">
    <property type="entry name" value="PAS"/>
    <property type="match status" value="2"/>
</dbReference>
<dbReference type="InterPro" id="IPR013767">
    <property type="entry name" value="PAS_fold"/>
</dbReference>
<name>A0A0P0C5E4_9BACT</name>
<dbReference type="InterPro" id="IPR005467">
    <property type="entry name" value="His_kinase_dom"/>
</dbReference>
<evidence type="ECO:0000256" key="3">
    <source>
        <dbReference type="ARBA" id="ARBA00022553"/>
    </source>
</evidence>
<dbReference type="PROSITE" id="PS50112">
    <property type="entry name" value="PAS"/>
    <property type="match status" value="5"/>
</dbReference>
<dbReference type="AlphaFoldDB" id="A0A0P0C5E4"/>
<dbReference type="EMBL" id="CP012643">
    <property type="protein sequence ID" value="ALJ00148.1"/>
    <property type="molecule type" value="Genomic_DNA"/>
</dbReference>
<dbReference type="Pfam" id="PF00512">
    <property type="entry name" value="HisKA"/>
    <property type="match status" value="1"/>
</dbReference>
<dbReference type="PANTHER" id="PTHR43304">
    <property type="entry name" value="PHYTOCHROME-LIKE PROTEIN CPH1"/>
    <property type="match status" value="1"/>
</dbReference>
<protein>
    <recommendedName>
        <fullName evidence="2">histidine kinase</fullName>
        <ecNumber evidence="2">2.7.13.3</ecNumber>
    </recommendedName>
</protein>
<evidence type="ECO:0000259" key="8">
    <source>
        <dbReference type="PROSITE" id="PS50112"/>
    </source>
</evidence>
<feature type="domain" description="PAS" evidence="8">
    <location>
        <begin position="274"/>
        <end position="344"/>
    </location>
</feature>
<dbReference type="PROSITE" id="PS50109">
    <property type="entry name" value="HIS_KIN"/>
    <property type="match status" value="1"/>
</dbReference>
<dbReference type="Gene3D" id="3.30.450.20">
    <property type="entry name" value="PAS domain"/>
    <property type="match status" value="6"/>
</dbReference>
<dbReference type="SUPFAM" id="SSF55874">
    <property type="entry name" value="ATPase domain of HSP90 chaperone/DNA topoisomerase II/histidine kinase"/>
    <property type="match status" value="1"/>
</dbReference>